<proteinExistence type="predicted"/>
<dbReference type="SUPFAM" id="SSF53474">
    <property type="entry name" value="alpha/beta-Hydrolases"/>
    <property type="match status" value="1"/>
</dbReference>
<dbReference type="PANTHER" id="PTHR42776:SF27">
    <property type="entry name" value="DIPEPTIDYL PEPTIDASE FAMILY MEMBER 6"/>
    <property type="match status" value="1"/>
</dbReference>
<dbReference type="InterPro" id="IPR001375">
    <property type="entry name" value="Peptidase_S9_cat"/>
</dbReference>
<dbReference type="STRING" id="65499.SAMN04488000_102209"/>
<dbReference type="Proteomes" id="UP000199503">
    <property type="component" value="Unassembled WGS sequence"/>
</dbReference>
<dbReference type="OrthoDB" id="3325701at2"/>
<keyword evidence="5" id="KW-1185">Reference proteome</keyword>
<evidence type="ECO:0000313" key="4">
    <source>
        <dbReference type="EMBL" id="SEQ21968.1"/>
    </source>
</evidence>
<keyword evidence="1" id="KW-0378">Hydrolase</keyword>
<dbReference type="EMBL" id="FOFV01000002">
    <property type="protein sequence ID" value="SEQ21968.1"/>
    <property type="molecule type" value="Genomic_DNA"/>
</dbReference>
<evidence type="ECO:0000256" key="1">
    <source>
        <dbReference type="ARBA" id="ARBA00022801"/>
    </source>
</evidence>
<sequence length="422" mass="45785">MGAAVRQLTDEIVVGHRPPPPTEKPPSDVHVPGRHVAEVARHPDGRLAVITWSSQEIDPGLLNPALHVVDHGRITDLGATPADAGSPVWWGDEVCYLALTPPHLQGGNAVFDQRHRNLTEGMPACPIDLVQDDGDAPVVVVAAGLDTEFHRLGGGLLARIRGSHLPPRYDDLDGIPWGTQERLHYRAHDGLDLDGLLVLPVGKTREDGPFPLVTVVHGGPYDRWTDSLQLHWVPSAQWFAHQGIATFLPNPRGGQGHGHEFAAAVAKRVGQEEWLDIEAGIDLLVGQGVADGDRLGIAGWSHGGFMAAWATTRTDRFRAALVGAGISDWPRLIATGEWGVFEAALGDSAEHSPLTYASRISTPMLIVHGADDTNVPVEQAELLHRAVPHSELVVYPGEGHSLRRREHRLDLLNRTRRLFATL</sequence>
<evidence type="ECO:0000259" key="3">
    <source>
        <dbReference type="Pfam" id="PF00326"/>
    </source>
</evidence>
<dbReference type="PANTHER" id="PTHR42776">
    <property type="entry name" value="SERINE PEPTIDASE S9 FAMILY MEMBER"/>
    <property type="match status" value="1"/>
</dbReference>
<evidence type="ECO:0000313" key="5">
    <source>
        <dbReference type="Proteomes" id="UP000199503"/>
    </source>
</evidence>
<gene>
    <name evidence="4" type="ORF">SAMN04488000_102209</name>
</gene>
<evidence type="ECO:0000256" key="2">
    <source>
        <dbReference type="SAM" id="MobiDB-lite"/>
    </source>
</evidence>
<name>A0A1H9EAJ5_9PSEU</name>
<dbReference type="GO" id="GO:0006508">
    <property type="term" value="P:proteolysis"/>
    <property type="evidence" value="ECO:0007669"/>
    <property type="project" value="InterPro"/>
</dbReference>
<dbReference type="AlphaFoldDB" id="A0A1H9EAJ5"/>
<dbReference type="InterPro" id="IPR029058">
    <property type="entry name" value="AB_hydrolase_fold"/>
</dbReference>
<dbReference type="GO" id="GO:0004252">
    <property type="term" value="F:serine-type endopeptidase activity"/>
    <property type="evidence" value="ECO:0007669"/>
    <property type="project" value="TreeGrafter"/>
</dbReference>
<dbReference type="Pfam" id="PF00326">
    <property type="entry name" value="Peptidase_S9"/>
    <property type="match status" value="1"/>
</dbReference>
<dbReference type="Gene3D" id="3.40.50.1820">
    <property type="entry name" value="alpha/beta hydrolase"/>
    <property type="match status" value="1"/>
</dbReference>
<accession>A0A1H9EAJ5</accession>
<organism evidence="4 5">
    <name type="scientific">Lentzea albida</name>
    <dbReference type="NCBI Taxonomy" id="65499"/>
    <lineage>
        <taxon>Bacteria</taxon>
        <taxon>Bacillati</taxon>
        <taxon>Actinomycetota</taxon>
        <taxon>Actinomycetes</taxon>
        <taxon>Pseudonocardiales</taxon>
        <taxon>Pseudonocardiaceae</taxon>
        <taxon>Lentzea</taxon>
    </lineage>
</organism>
<feature type="domain" description="Peptidase S9 prolyl oligopeptidase catalytic" evidence="3">
    <location>
        <begin position="236"/>
        <end position="414"/>
    </location>
</feature>
<protein>
    <submittedName>
        <fullName evidence="4">Prolyl oligopeptidase family protein</fullName>
    </submittedName>
</protein>
<dbReference type="RefSeq" id="WP_089911121.1">
    <property type="nucleotide sequence ID" value="NZ_FOFV01000002.1"/>
</dbReference>
<feature type="region of interest" description="Disordered" evidence="2">
    <location>
        <begin position="1"/>
        <end position="31"/>
    </location>
</feature>
<reference evidence="5" key="1">
    <citation type="submission" date="2016-10" db="EMBL/GenBank/DDBJ databases">
        <authorList>
            <person name="Varghese N."/>
            <person name="Submissions S."/>
        </authorList>
    </citation>
    <scope>NUCLEOTIDE SEQUENCE [LARGE SCALE GENOMIC DNA]</scope>
    <source>
        <strain evidence="5">DSM 44437</strain>
    </source>
</reference>